<organism evidence="1 2">
    <name type="scientific">Nephila pilipes</name>
    <name type="common">Giant wood spider</name>
    <name type="synonym">Nephila maculata</name>
    <dbReference type="NCBI Taxonomy" id="299642"/>
    <lineage>
        <taxon>Eukaryota</taxon>
        <taxon>Metazoa</taxon>
        <taxon>Ecdysozoa</taxon>
        <taxon>Arthropoda</taxon>
        <taxon>Chelicerata</taxon>
        <taxon>Arachnida</taxon>
        <taxon>Araneae</taxon>
        <taxon>Araneomorphae</taxon>
        <taxon>Entelegynae</taxon>
        <taxon>Araneoidea</taxon>
        <taxon>Nephilidae</taxon>
        <taxon>Nephila</taxon>
    </lineage>
</organism>
<evidence type="ECO:0000313" key="2">
    <source>
        <dbReference type="Proteomes" id="UP000887013"/>
    </source>
</evidence>
<keyword evidence="2" id="KW-1185">Reference proteome</keyword>
<comment type="caution">
    <text evidence="1">The sequence shown here is derived from an EMBL/GenBank/DDBJ whole genome shotgun (WGS) entry which is preliminary data.</text>
</comment>
<gene>
    <name evidence="1" type="ORF">NPIL_273691</name>
</gene>
<dbReference type="EMBL" id="BMAW01114787">
    <property type="protein sequence ID" value="GFT63362.1"/>
    <property type="molecule type" value="Genomic_DNA"/>
</dbReference>
<sequence>GNPKGTKYDVENIDEDIMSESEAGISY</sequence>
<name>A0A8X6PE69_NEPPI</name>
<evidence type="ECO:0000313" key="1">
    <source>
        <dbReference type="EMBL" id="GFT63362.1"/>
    </source>
</evidence>
<feature type="non-terminal residue" evidence="1">
    <location>
        <position position="1"/>
    </location>
</feature>
<reference evidence="1" key="1">
    <citation type="submission" date="2020-08" db="EMBL/GenBank/DDBJ databases">
        <title>Multicomponent nature underlies the extraordinary mechanical properties of spider dragline silk.</title>
        <authorList>
            <person name="Kono N."/>
            <person name="Nakamura H."/>
            <person name="Mori M."/>
            <person name="Yoshida Y."/>
            <person name="Ohtoshi R."/>
            <person name="Malay A.D."/>
            <person name="Moran D.A.P."/>
            <person name="Tomita M."/>
            <person name="Numata K."/>
            <person name="Arakawa K."/>
        </authorList>
    </citation>
    <scope>NUCLEOTIDE SEQUENCE</scope>
</reference>
<protein>
    <submittedName>
        <fullName evidence="1">Uncharacterized protein</fullName>
    </submittedName>
</protein>
<dbReference type="AlphaFoldDB" id="A0A8X6PE69"/>
<dbReference type="Proteomes" id="UP000887013">
    <property type="component" value="Unassembled WGS sequence"/>
</dbReference>
<proteinExistence type="predicted"/>
<accession>A0A8X6PE69</accession>